<organism evidence="2 3">
    <name type="scientific">Photobacterium aphoticum</name>
    <dbReference type="NCBI Taxonomy" id="754436"/>
    <lineage>
        <taxon>Bacteria</taxon>
        <taxon>Pseudomonadati</taxon>
        <taxon>Pseudomonadota</taxon>
        <taxon>Gammaproteobacteria</taxon>
        <taxon>Vibrionales</taxon>
        <taxon>Vibrionaceae</taxon>
        <taxon>Photobacterium</taxon>
    </lineage>
</organism>
<evidence type="ECO:0000313" key="3">
    <source>
        <dbReference type="Proteomes" id="UP000029227"/>
    </source>
</evidence>
<dbReference type="InterPro" id="IPR017087">
    <property type="entry name" value="UCP037004"/>
</dbReference>
<dbReference type="STRING" id="754436.JCM19237_5773"/>
<dbReference type="AlphaFoldDB" id="A0A090QIA5"/>
<dbReference type="Pfam" id="PF08349">
    <property type="entry name" value="DUF1722"/>
    <property type="match status" value="1"/>
</dbReference>
<dbReference type="eggNOG" id="COG1683">
    <property type="taxonomic scope" value="Bacteria"/>
</dbReference>
<gene>
    <name evidence="2" type="ORF">JCM19237_5773</name>
</gene>
<comment type="caution">
    <text evidence="2">The sequence shown here is derived from an EMBL/GenBank/DDBJ whole genome shotgun (WGS) entry which is preliminary data.</text>
</comment>
<dbReference type="eggNOG" id="COG3272">
    <property type="taxonomic scope" value="Bacteria"/>
</dbReference>
<sequence length="315" mass="36352">MAINVGISACVLGDKVRFDGGHKQNRFVIDELAQYMHFKPVCPEVGIGMPVPRPAIRLLQLPSGEERLVDTKNHEIDHTDKMIAFAEKKISQFDDLCGYVVCAKSPTCGMERVKLHIANNNTVPGGAVGIYTKTLMAKMPWLPIEEDGRLNDPVLRENFVFRVFALNDFYKSVRDNLSIDAFVKFHSRYKLVLMAHSPKAYKSMGPLVANIKDWDLDEFYQVYRQQFMDAIKERASRKNKTNVLMHLQGYFKRSLTKEQKQELNALILSYKEGNQPLLVPLTMIKHYMREYPDPYLQIQTFIDPYPEELKLRYGL</sequence>
<proteinExistence type="predicted"/>
<evidence type="ECO:0000259" key="1">
    <source>
        <dbReference type="Pfam" id="PF08349"/>
    </source>
</evidence>
<accession>A0A090QIA5</accession>
<dbReference type="EMBL" id="BBMN01000001">
    <property type="protein sequence ID" value="GAL02880.1"/>
    <property type="molecule type" value="Genomic_DNA"/>
</dbReference>
<evidence type="ECO:0000313" key="2">
    <source>
        <dbReference type="EMBL" id="GAL02880.1"/>
    </source>
</evidence>
<reference evidence="2 3" key="1">
    <citation type="journal article" date="2014" name="Genome Announc.">
        <title>Draft Genome Sequences of Two Vibrionaceae Species, Vibrio ponticus C121 and Photobacterium aphoticum C119, Isolated as Coral Reef Microbiota.</title>
        <authorList>
            <person name="Al-saari N."/>
            <person name="Meirelles P.M."/>
            <person name="Mino S."/>
            <person name="Suda W."/>
            <person name="Oshima K."/>
            <person name="Hattori M."/>
            <person name="Ohkuma M."/>
            <person name="Thompson F.L."/>
            <person name="Gomez-Gil B."/>
            <person name="Sawabe T."/>
            <person name="Sawabe T."/>
        </authorList>
    </citation>
    <scope>NUCLEOTIDE SEQUENCE [LARGE SCALE GENOMIC DNA]</scope>
    <source>
        <strain evidence="2 3">JCM 19237</strain>
    </source>
</reference>
<dbReference type="InterPro" id="IPR007553">
    <property type="entry name" value="2-thiour_desulf"/>
</dbReference>
<feature type="domain" description="DUF1722" evidence="1">
    <location>
        <begin position="190"/>
        <end position="306"/>
    </location>
</feature>
<dbReference type="Proteomes" id="UP000029227">
    <property type="component" value="Unassembled WGS sequence"/>
</dbReference>
<dbReference type="PIRSF" id="PIRSF037004">
    <property type="entry name" value="UCP037004"/>
    <property type="match status" value="1"/>
</dbReference>
<dbReference type="PANTHER" id="PTHR30087">
    <property type="entry name" value="INNER MEMBRANE PROTEIN"/>
    <property type="match status" value="1"/>
</dbReference>
<dbReference type="PANTHER" id="PTHR30087:SF0">
    <property type="entry name" value="INNER MEMBRANE PROTEIN"/>
    <property type="match status" value="1"/>
</dbReference>
<dbReference type="InterPro" id="IPR013560">
    <property type="entry name" value="DUF1722"/>
</dbReference>
<dbReference type="Pfam" id="PF04463">
    <property type="entry name" value="2-thiour_desulf"/>
    <property type="match status" value="1"/>
</dbReference>
<protein>
    <recommendedName>
        <fullName evidence="1">DUF1722 domain-containing protein</fullName>
    </recommendedName>
</protein>
<name>A0A090QIA5_9GAMM</name>